<keyword evidence="2" id="KW-1185">Reference proteome</keyword>
<dbReference type="Proteomes" id="UP000237105">
    <property type="component" value="Unassembled WGS sequence"/>
</dbReference>
<sequence length="61" mass="7160">MKPTPQVMPKIEPHRRYPPPKIPPLVDIFGYWSFVRSSFVIPLEPLDLSHRRHHFSTGLGR</sequence>
<proteinExistence type="predicted"/>
<dbReference type="OrthoDB" id="10498326at2759"/>
<protein>
    <submittedName>
        <fullName evidence="1">Uncharacterized protein</fullName>
    </submittedName>
</protein>
<comment type="caution">
    <text evidence="1">The sequence shown here is derived from an EMBL/GenBank/DDBJ whole genome shotgun (WGS) entry which is preliminary data.</text>
</comment>
<evidence type="ECO:0000313" key="1">
    <source>
        <dbReference type="EMBL" id="PON60853.1"/>
    </source>
</evidence>
<name>A0A2P5CIJ2_PARAD</name>
<dbReference type="EMBL" id="JXTB01000126">
    <property type="protein sequence ID" value="PON60853.1"/>
    <property type="molecule type" value="Genomic_DNA"/>
</dbReference>
<organism evidence="1 2">
    <name type="scientific">Parasponia andersonii</name>
    <name type="common">Sponia andersonii</name>
    <dbReference type="NCBI Taxonomy" id="3476"/>
    <lineage>
        <taxon>Eukaryota</taxon>
        <taxon>Viridiplantae</taxon>
        <taxon>Streptophyta</taxon>
        <taxon>Embryophyta</taxon>
        <taxon>Tracheophyta</taxon>
        <taxon>Spermatophyta</taxon>
        <taxon>Magnoliopsida</taxon>
        <taxon>eudicotyledons</taxon>
        <taxon>Gunneridae</taxon>
        <taxon>Pentapetalae</taxon>
        <taxon>rosids</taxon>
        <taxon>fabids</taxon>
        <taxon>Rosales</taxon>
        <taxon>Cannabaceae</taxon>
        <taxon>Parasponia</taxon>
    </lineage>
</organism>
<reference evidence="2" key="1">
    <citation type="submission" date="2016-06" db="EMBL/GenBank/DDBJ databases">
        <title>Parallel loss of symbiosis genes in relatives of nitrogen-fixing non-legume Parasponia.</title>
        <authorList>
            <person name="Van Velzen R."/>
            <person name="Holmer R."/>
            <person name="Bu F."/>
            <person name="Rutten L."/>
            <person name="Van Zeijl A."/>
            <person name="Liu W."/>
            <person name="Santuari L."/>
            <person name="Cao Q."/>
            <person name="Sharma T."/>
            <person name="Shen D."/>
            <person name="Roswanjaya Y."/>
            <person name="Wardhani T."/>
            <person name="Kalhor M.S."/>
            <person name="Jansen J."/>
            <person name="Van den Hoogen J."/>
            <person name="Gungor B."/>
            <person name="Hartog M."/>
            <person name="Hontelez J."/>
            <person name="Verver J."/>
            <person name="Yang W.-C."/>
            <person name="Schijlen E."/>
            <person name="Repin R."/>
            <person name="Schilthuizen M."/>
            <person name="Schranz E."/>
            <person name="Heidstra R."/>
            <person name="Miyata K."/>
            <person name="Fedorova E."/>
            <person name="Kohlen W."/>
            <person name="Bisseling T."/>
            <person name="Smit S."/>
            <person name="Geurts R."/>
        </authorList>
    </citation>
    <scope>NUCLEOTIDE SEQUENCE [LARGE SCALE GENOMIC DNA]</scope>
    <source>
        <strain evidence="2">cv. WU1-14</strain>
    </source>
</reference>
<accession>A0A2P5CIJ2</accession>
<dbReference type="AlphaFoldDB" id="A0A2P5CIJ2"/>
<evidence type="ECO:0000313" key="2">
    <source>
        <dbReference type="Proteomes" id="UP000237105"/>
    </source>
</evidence>
<gene>
    <name evidence="1" type="ORF">PanWU01x14_149820</name>
</gene>